<keyword evidence="1" id="KW-0694">RNA-binding</keyword>
<dbReference type="GO" id="GO:0003729">
    <property type="term" value="F:mRNA binding"/>
    <property type="evidence" value="ECO:0007669"/>
    <property type="project" value="TreeGrafter"/>
</dbReference>
<dbReference type="VEuPathDB" id="TriTrypDB:TcCL_ESM03403"/>
<dbReference type="InterPro" id="IPR039539">
    <property type="entry name" value="Ras_GTPase_bind_prot"/>
</dbReference>
<comment type="caution">
    <text evidence="4">The sequence shown here is derived from an EMBL/GenBank/DDBJ whole genome shotgun (WGS) entry which is preliminary data.</text>
</comment>
<dbReference type="InterPro" id="IPR018222">
    <property type="entry name" value="Nuclear_transport_factor_2_euk"/>
</dbReference>
<evidence type="ECO:0000313" key="5">
    <source>
        <dbReference type="Proteomes" id="UP000246121"/>
    </source>
</evidence>
<dbReference type="VEuPathDB" id="TriTrypDB:C4B63_4g347"/>
<feature type="domain" description="NTF2" evidence="3">
    <location>
        <begin position="11"/>
        <end position="123"/>
    </location>
</feature>
<dbReference type="Proteomes" id="UP000246121">
    <property type="component" value="Unassembled WGS sequence"/>
</dbReference>
<feature type="compositionally biased region" description="Polar residues" evidence="2">
    <location>
        <begin position="319"/>
        <end position="334"/>
    </location>
</feature>
<dbReference type="InterPro" id="IPR012677">
    <property type="entry name" value="Nucleotide-bd_a/b_plait_sf"/>
</dbReference>
<evidence type="ECO:0000256" key="2">
    <source>
        <dbReference type="SAM" id="MobiDB-lite"/>
    </source>
</evidence>
<dbReference type="PANTHER" id="PTHR10693:SF87">
    <property type="entry name" value="RRM DOMAIN-CONTAINING PROTEIN"/>
    <property type="match status" value="1"/>
</dbReference>
<reference evidence="4 5" key="1">
    <citation type="journal article" date="2018" name="Microb. Genom.">
        <title>Expanding an expanded genome: long-read sequencing of Trypanosoma cruzi.</title>
        <authorList>
            <person name="Berna L."/>
            <person name="Rodriguez M."/>
            <person name="Chiribao M.L."/>
            <person name="Parodi-Talice A."/>
            <person name="Pita S."/>
            <person name="Rijo G."/>
            <person name="Alvarez-Valin F."/>
            <person name="Robello C."/>
        </authorList>
    </citation>
    <scope>NUCLEOTIDE SEQUENCE [LARGE SCALE GENOMIC DNA]</scope>
    <source>
        <strain evidence="4 5">Dm28c</strain>
    </source>
</reference>
<dbReference type="VEuPathDB" id="TriTrypDB:TcCLB.507993.40"/>
<name>A0A2V2VZP4_TRYCR</name>
<dbReference type="VEuPathDB" id="TriTrypDB:ECC02_001174"/>
<gene>
    <name evidence="4" type="ORF">C4B63_4g347</name>
</gene>
<feature type="compositionally biased region" description="Basic and acidic residues" evidence="2">
    <location>
        <begin position="213"/>
        <end position="223"/>
    </location>
</feature>
<dbReference type="VEuPathDB" id="TriTrypDB:Tc_MARK_4869"/>
<dbReference type="VEuPathDB" id="TriTrypDB:TCSYLVIO_006159"/>
<proteinExistence type="predicted"/>
<dbReference type="VEuPathDB" id="TriTrypDB:TcBrA4_0084600"/>
<dbReference type="GO" id="GO:0005829">
    <property type="term" value="C:cytosol"/>
    <property type="evidence" value="ECO:0007669"/>
    <property type="project" value="TreeGrafter"/>
</dbReference>
<feature type="region of interest" description="Disordered" evidence="2">
    <location>
        <begin position="172"/>
        <end position="235"/>
    </location>
</feature>
<dbReference type="VEuPathDB" id="TriTrypDB:TCDM_02323"/>
<evidence type="ECO:0000313" key="4">
    <source>
        <dbReference type="EMBL" id="PWV01535.1"/>
    </source>
</evidence>
<dbReference type="VEuPathDB" id="TriTrypDB:TcG_05887"/>
<dbReference type="SUPFAM" id="SSF54427">
    <property type="entry name" value="NTF2-like"/>
    <property type="match status" value="1"/>
</dbReference>
<sequence length="460" mass="50163">MTVGNERQQRVAASFARQYYTLMVQMPERLPSFYTQNASFNHMGHKATDIMEIEDAVSKLYPMQADASVKIQSLTTQTDGDGHIHVMIKGSITTPPGMSQEFIHLVELMEHESHPGSFGIVSDKRENTFSEEAPRRWALETPPMFAKEPAHGIMEQIEQPVSTTELATIENATTKKDEEKLERAESLASAKVASPVPADGTTVPTTSQSQASKDVEKTKDKADPSVPATTTEVKKPKSFAEAIMMSKRVGPSQGKTTLLTVLAKESREPTALTPAKEKKKAVARPVEKNGTKTVPKNGVNKRTAETSVPANDGKKNGKTLATGSNRKSNNGNEVNNKRKDADGRALSRFVVFYDIIVKGLPTDATEQTVRDIVDPTAPTKLIKVLSRTDKKDPNVMRTFAFVQLDHNAIKEAGDDVKAAVAKVLAAHKGKKSVAGHRIQIDEVREKYTAAPNDVAVDVPA</sequence>
<dbReference type="VEuPathDB" id="TriTrypDB:C3747_2g121"/>
<dbReference type="Gene3D" id="3.30.70.330">
    <property type="match status" value="1"/>
</dbReference>
<dbReference type="Pfam" id="PF02136">
    <property type="entry name" value="NTF2"/>
    <property type="match status" value="1"/>
</dbReference>
<evidence type="ECO:0000256" key="1">
    <source>
        <dbReference type="ARBA" id="ARBA00022884"/>
    </source>
</evidence>
<dbReference type="InterPro" id="IPR002075">
    <property type="entry name" value="NTF2_dom"/>
</dbReference>
<feature type="compositionally biased region" description="Polar residues" evidence="2">
    <location>
        <begin position="202"/>
        <end position="212"/>
    </location>
</feature>
<evidence type="ECO:0000259" key="3">
    <source>
        <dbReference type="PROSITE" id="PS50177"/>
    </source>
</evidence>
<dbReference type="PANTHER" id="PTHR10693">
    <property type="entry name" value="RAS GTPASE-ACTIVATING PROTEIN-BINDING PROTEIN"/>
    <property type="match status" value="1"/>
</dbReference>
<feature type="compositionally biased region" description="Basic and acidic residues" evidence="2">
    <location>
        <begin position="173"/>
        <end position="185"/>
    </location>
</feature>
<dbReference type="InterPro" id="IPR032710">
    <property type="entry name" value="NTF2-like_dom_sf"/>
</dbReference>
<protein>
    <recommendedName>
        <fullName evidence="3">NTF2 domain-containing protein</fullName>
    </recommendedName>
</protein>
<accession>A0A2V2VZP4</accession>
<dbReference type="AlphaFoldDB" id="A0A2V2VZP4"/>
<dbReference type="GO" id="GO:1990904">
    <property type="term" value="C:ribonucleoprotein complex"/>
    <property type="evidence" value="ECO:0007669"/>
    <property type="project" value="TreeGrafter"/>
</dbReference>
<dbReference type="Gene3D" id="3.10.450.50">
    <property type="match status" value="1"/>
</dbReference>
<dbReference type="PROSITE" id="PS50177">
    <property type="entry name" value="NTF2_DOMAIN"/>
    <property type="match status" value="1"/>
</dbReference>
<feature type="region of interest" description="Disordered" evidence="2">
    <location>
        <begin position="268"/>
        <end position="339"/>
    </location>
</feature>
<dbReference type="EMBL" id="PRFA01000004">
    <property type="protein sequence ID" value="PWV01535.1"/>
    <property type="molecule type" value="Genomic_DNA"/>
</dbReference>
<organism evidence="4 5">
    <name type="scientific">Trypanosoma cruzi</name>
    <dbReference type="NCBI Taxonomy" id="5693"/>
    <lineage>
        <taxon>Eukaryota</taxon>
        <taxon>Discoba</taxon>
        <taxon>Euglenozoa</taxon>
        <taxon>Kinetoplastea</taxon>
        <taxon>Metakinetoplastina</taxon>
        <taxon>Trypanosomatida</taxon>
        <taxon>Trypanosomatidae</taxon>
        <taxon>Trypanosoma</taxon>
        <taxon>Schizotrypanum</taxon>
    </lineage>
</organism>
<dbReference type="VEuPathDB" id="TriTrypDB:TcCLB.511277.490"/>
<dbReference type="VEuPathDB" id="TriTrypDB:BCY84_18704"/>